<dbReference type="GO" id="GO:0005524">
    <property type="term" value="F:ATP binding"/>
    <property type="evidence" value="ECO:0007669"/>
    <property type="project" value="UniProtKB-KW"/>
</dbReference>
<dbReference type="AlphaFoldDB" id="A0AAE3VEI9"/>
<evidence type="ECO:0000313" key="6">
    <source>
        <dbReference type="EMBL" id="MDQ0288784.1"/>
    </source>
</evidence>
<evidence type="ECO:0000313" key="7">
    <source>
        <dbReference type="Proteomes" id="UP001238163"/>
    </source>
</evidence>
<dbReference type="SMART" id="SM00382">
    <property type="entry name" value="AAA"/>
    <property type="match status" value="1"/>
</dbReference>
<keyword evidence="3" id="KW-0547">Nucleotide-binding</keyword>
<evidence type="ECO:0000256" key="2">
    <source>
        <dbReference type="ARBA" id="ARBA00022448"/>
    </source>
</evidence>
<accession>A0AAE3VEI9</accession>
<dbReference type="EMBL" id="JAUSVL010000001">
    <property type="protein sequence ID" value="MDQ0288784.1"/>
    <property type="molecule type" value="Genomic_DNA"/>
</dbReference>
<dbReference type="PANTHER" id="PTHR42734">
    <property type="entry name" value="METAL TRANSPORT SYSTEM ATP-BINDING PROTEIN TM_0124-RELATED"/>
    <property type="match status" value="1"/>
</dbReference>
<dbReference type="GO" id="GO:0016887">
    <property type="term" value="F:ATP hydrolysis activity"/>
    <property type="evidence" value="ECO:0007669"/>
    <property type="project" value="InterPro"/>
</dbReference>
<feature type="domain" description="ABC transporter" evidence="5">
    <location>
        <begin position="10"/>
        <end position="240"/>
    </location>
</feature>
<dbReference type="InterPro" id="IPR017871">
    <property type="entry name" value="ABC_transporter-like_CS"/>
</dbReference>
<dbReference type="Proteomes" id="UP001238163">
    <property type="component" value="Unassembled WGS sequence"/>
</dbReference>
<dbReference type="InterPro" id="IPR003593">
    <property type="entry name" value="AAA+_ATPase"/>
</dbReference>
<gene>
    <name evidence="6" type="ORF">J3R75_000891</name>
</gene>
<evidence type="ECO:0000256" key="4">
    <source>
        <dbReference type="ARBA" id="ARBA00022840"/>
    </source>
</evidence>
<protein>
    <submittedName>
        <fullName evidence="6">Zinc transport system ATP-binding protein</fullName>
        <ecNumber evidence="6">3.6.3.-</ecNumber>
    </submittedName>
</protein>
<dbReference type="PROSITE" id="PS50893">
    <property type="entry name" value="ABC_TRANSPORTER_2"/>
    <property type="match status" value="1"/>
</dbReference>
<comment type="caution">
    <text evidence="6">The sequence shown here is derived from an EMBL/GenBank/DDBJ whole genome shotgun (WGS) entry which is preliminary data.</text>
</comment>
<keyword evidence="6" id="KW-0378">Hydrolase</keyword>
<organism evidence="6 7">
    <name type="scientific">Oligosphaera ethanolica</name>
    <dbReference type="NCBI Taxonomy" id="760260"/>
    <lineage>
        <taxon>Bacteria</taxon>
        <taxon>Pseudomonadati</taxon>
        <taxon>Lentisphaerota</taxon>
        <taxon>Oligosphaeria</taxon>
        <taxon>Oligosphaerales</taxon>
        <taxon>Oligosphaeraceae</taxon>
        <taxon>Oligosphaera</taxon>
    </lineage>
</organism>
<sequence>MNMDKTVPVIEIHDVCFAYDSEEVLHNINLRVQAGVFAVVVGPNGGGKTTLLRLILGLLTPRFGSIAVFGRSPAAARRLVGYVPQALHVDAQFPATVLDVVLMGRVERHRFGPYRRADREAAQAALAHVGLDSYGGRSFSALSGGERQRVLIAQALASEPALLLLDEPGANLDPESRHRLYSLLRDLNHRLTIVLVSHNLKIVEAYASHVICVNRTAAMHCLDELQTSALADGEWLRLEHEACPVDSAGVSCLTPHLGEHRES</sequence>
<comment type="similarity">
    <text evidence="1">Belongs to the ABC transporter superfamily.</text>
</comment>
<dbReference type="InterPro" id="IPR050153">
    <property type="entry name" value="Metal_Ion_Import_ABC"/>
</dbReference>
<keyword evidence="2" id="KW-0813">Transport</keyword>
<dbReference type="InterPro" id="IPR027417">
    <property type="entry name" value="P-loop_NTPase"/>
</dbReference>
<dbReference type="Gene3D" id="3.40.50.300">
    <property type="entry name" value="P-loop containing nucleotide triphosphate hydrolases"/>
    <property type="match status" value="1"/>
</dbReference>
<dbReference type="PANTHER" id="PTHR42734:SF17">
    <property type="entry name" value="METAL TRANSPORT SYSTEM ATP-BINDING PROTEIN TM_0124-RELATED"/>
    <property type="match status" value="1"/>
</dbReference>
<keyword evidence="4 6" id="KW-0067">ATP-binding</keyword>
<evidence type="ECO:0000256" key="1">
    <source>
        <dbReference type="ARBA" id="ARBA00005417"/>
    </source>
</evidence>
<proteinExistence type="inferred from homology"/>
<dbReference type="SUPFAM" id="SSF52540">
    <property type="entry name" value="P-loop containing nucleoside triphosphate hydrolases"/>
    <property type="match status" value="1"/>
</dbReference>
<dbReference type="CDD" id="cd03235">
    <property type="entry name" value="ABC_Metallic_Cations"/>
    <property type="match status" value="1"/>
</dbReference>
<dbReference type="EC" id="3.6.3.-" evidence="6"/>
<evidence type="ECO:0000259" key="5">
    <source>
        <dbReference type="PROSITE" id="PS50893"/>
    </source>
</evidence>
<name>A0AAE3VEI9_9BACT</name>
<reference evidence="6" key="1">
    <citation type="submission" date="2023-07" db="EMBL/GenBank/DDBJ databases">
        <title>Genomic Encyclopedia of Type Strains, Phase IV (KMG-IV): sequencing the most valuable type-strain genomes for metagenomic binning, comparative biology and taxonomic classification.</title>
        <authorList>
            <person name="Goeker M."/>
        </authorList>
    </citation>
    <scope>NUCLEOTIDE SEQUENCE</scope>
    <source>
        <strain evidence="6">DSM 24202</strain>
    </source>
</reference>
<dbReference type="Pfam" id="PF00005">
    <property type="entry name" value="ABC_tran"/>
    <property type="match status" value="1"/>
</dbReference>
<dbReference type="InterPro" id="IPR003439">
    <property type="entry name" value="ABC_transporter-like_ATP-bd"/>
</dbReference>
<keyword evidence="7" id="KW-1185">Reference proteome</keyword>
<dbReference type="PROSITE" id="PS00211">
    <property type="entry name" value="ABC_TRANSPORTER_1"/>
    <property type="match status" value="1"/>
</dbReference>
<evidence type="ECO:0000256" key="3">
    <source>
        <dbReference type="ARBA" id="ARBA00022741"/>
    </source>
</evidence>